<reference evidence="2 3" key="1">
    <citation type="submission" date="2018-07" db="EMBL/GenBank/DDBJ databases">
        <title>Lottiidibacillus patelloidae gen. nov., sp. nov., isolated from the intestinal tract of a marine limpet and the reclassification of B. taeanensis BH030017T, B. algicola KMM 3737T and B. hwajinpoensis SW-72T as genus Lottiidibacillus.</title>
        <authorList>
            <person name="Liu R."/>
            <person name="Huang Z."/>
        </authorList>
    </citation>
    <scope>NUCLEOTIDE SEQUENCE [LARGE SCALE GENOMIC DNA]</scope>
    <source>
        <strain evidence="2 3">BH030017</strain>
    </source>
</reference>
<accession>A0A366XV30</accession>
<evidence type="ECO:0000313" key="3">
    <source>
        <dbReference type="Proteomes" id="UP000253314"/>
    </source>
</evidence>
<comment type="caution">
    <text evidence="2">The sequence shown here is derived from an EMBL/GenBank/DDBJ whole genome shotgun (WGS) entry which is preliminary data.</text>
</comment>
<proteinExistence type="predicted"/>
<keyword evidence="1" id="KW-0175">Coiled coil</keyword>
<feature type="coiled-coil region" evidence="1">
    <location>
        <begin position="17"/>
        <end position="44"/>
    </location>
</feature>
<sequence length="199" mass="23803">MYYPDLYQYLQQVYQYMKTQHERVKNLEARMDELEGEINALKSNGAMKIDKIEYKFDQLKVETLEGTLNIGLTPNLSEEIEQFSVNGKEKEEVSEGQEQLFQRIHKDVHHYLNHEIVNDIRQFEEKYNYKLEDPYRQFIVQDIRKQIDRRISFYLNQMNRNGSAEGPVEQAVLEKVKKDIYKAIEAFINNLPQKMEGDR</sequence>
<name>A0A366XV30_9BACI</name>
<evidence type="ECO:0000256" key="1">
    <source>
        <dbReference type="SAM" id="Coils"/>
    </source>
</evidence>
<gene>
    <name evidence="2" type="ORF">DS031_13740</name>
</gene>
<dbReference type="EMBL" id="QOCW01000014">
    <property type="protein sequence ID" value="RBW68995.1"/>
    <property type="molecule type" value="Genomic_DNA"/>
</dbReference>
<evidence type="ECO:0000313" key="2">
    <source>
        <dbReference type="EMBL" id="RBW68995.1"/>
    </source>
</evidence>
<dbReference type="AlphaFoldDB" id="A0A366XV30"/>
<dbReference type="Pfam" id="PF10737">
    <property type="entry name" value="GerPC"/>
    <property type="match status" value="1"/>
</dbReference>
<dbReference type="InterPro" id="IPR019673">
    <property type="entry name" value="Spore_germination_GerPC"/>
</dbReference>
<dbReference type="OrthoDB" id="2991331at2"/>
<organism evidence="2 3">
    <name type="scientific">Bacillus taeanensis</name>
    <dbReference type="NCBI Taxonomy" id="273032"/>
    <lineage>
        <taxon>Bacteria</taxon>
        <taxon>Bacillati</taxon>
        <taxon>Bacillota</taxon>
        <taxon>Bacilli</taxon>
        <taxon>Bacillales</taxon>
        <taxon>Bacillaceae</taxon>
        <taxon>Bacillus</taxon>
    </lineage>
</organism>
<dbReference type="Proteomes" id="UP000253314">
    <property type="component" value="Unassembled WGS sequence"/>
</dbReference>
<protein>
    <submittedName>
        <fullName evidence="2">Spore gernimation protein GerPC</fullName>
    </submittedName>
</protein>
<dbReference type="RefSeq" id="WP_113806644.1">
    <property type="nucleotide sequence ID" value="NZ_QOCW01000014.1"/>
</dbReference>
<keyword evidence="3" id="KW-1185">Reference proteome</keyword>